<proteinExistence type="predicted"/>
<gene>
    <name evidence="1" type="ORF">SOIL9_52320</name>
</gene>
<evidence type="ECO:0000313" key="1">
    <source>
        <dbReference type="EMBL" id="VTR92482.1"/>
    </source>
</evidence>
<dbReference type="AlphaFoldDB" id="A0A6P2CZA2"/>
<dbReference type="KEGG" id="gms:SOIL9_52320"/>
<sequence length="78" mass="8501">MAFQVSPAIPVTGPLEYVGHRPPKRPKECLPHIADVLRETAAEIGLNRPTAAQVSHALGEYNLFSPDELAALEKEMPL</sequence>
<dbReference type="Proteomes" id="UP000464178">
    <property type="component" value="Chromosome"/>
</dbReference>
<name>A0A6P2CZA2_9BACT</name>
<evidence type="ECO:0000313" key="2">
    <source>
        <dbReference type="Proteomes" id="UP000464178"/>
    </source>
</evidence>
<accession>A0A6P2CZA2</accession>
<organism evidence="1 2">
    <name type="scientific">Gemmata massiliana</name>
    <dbReference type="NCBI Taxonomy" id="1210884"/>
    <lineage>
        <taxon>Bacteria</taxon>
        <taxon>Pseudomonadati</taxon>
        <taxon>Planctomycetota</taxon>
        <taxon>Planctomycetia</taxon>
        <taxon>Gemmatales</taxon>
        <taxon>Gemmataceae</taxon>
        <taxon>Gemmata</taxon>
    </lineage>
</organism>
<dbReference type="EMBL" id="LR593886">
    <property type="protein sequence ID" value="VTR92482.1"/>
    <property type="molecule type" value="Genomic_DNA"/>
</dbReference>
<reference evidence="1 2" key="1">
    <citation type="submission" date="2019-05" db="EMBL/GenBank/DDBJ databases">
        <authorList>
            <consortium name="Science for Life Laboratories"/>
        </authorList>
    </citation>
    <scope>NUCLEOTIDE SEQUENCE [LARGE SCALE GENOMIC DNA]</scope>
    <source>
        <strain evidence="1">Soil9</strain>
    </source>
</reference>
<dbReference type="RefSeq" id="WP_162667336.1">
    <property type="nucleotide sequence ID" value="NZ_LR593886.1"/>
</dbReference>
<keyword evidence="2" id="KW-1185">Reference proteome</keyword>
<protein>
    <submittedName>
        <fullName evidence="1">Uncharacterized protein</fullName>
    </submittedName>
</protein>